<evidence type="ECO:0000313" key="1">
    <source>
        <dbReference type="EMBL" id="NHO65035.1"/>
    </source>
</evidence>
<keyword evidence="2" id="KW-1185">Reference proteome</keyword>
<sequence>MNTQIPFEAESVQLQNRLGRLVAVTLRCFVRDGRYSVILVASNEFPARQLTNSAEHLAYQLTQRLEVPPEKVDFIQFQPGEEPEWFRWSFQWVGTSPLQGKSLPMSSVSCETFLMPLLAEGRMVSLLGGRASEVA</sequence>
<name>A0A9E5JUB7_9GAMM</name>
<gene>
    <name evidence="1" type="ORF">G8770_05710</name>
</gene>
<dbReference type="EMBL" id="JAAONZ010000003">
    <property type="protein sequence ID" value="NHO65035.1"/>
    <property type="molecule type" value="Genomic_DNA"/>
</dbReference>
<accession>A0A9E5JUB7</accession>
<evidence type="ECO:0000313" key="2">
    <source>
        <dbReference type="Proteomes" id="UP000787472"/>
    </source>
</evidence>
<reference evidence="1" key="1">
    <citation type="submission" date="2020-03" db="EMBL/GenBank/DDBJ databases">
        <authorList>
            <person name="Guo F."/>
        </authorList>
    </citation>
    <scope>NUCLEOTIDE SEQUENCE</scope>
    <source>
        <strain evidence="1">JCM 30134</strain>
    </source>
</reference>
<organism evidence="1 2">
    <name type="scientific">Pseudomaricurvus hydrocarbonicus</name>
    <dbReference type="NCBI Taxonomy" id="1470433"/>
    <lineage>
        <taxon>Bacteria</taxon>
        <taxon>Pseudomonadati</taxon>
        <taxon>Pseudomonadota</taxon>
        <taxon>Gammaproteobacteria</taxon>
        <taxon>Cellvibrionales</taxon>
        <taxon>Cellvibrionaceae</taxon>
        <taxon>Pseudomaricurvus</taxon>
    </lineage>
</organism>
<proteinExistence type="predicted"/>
<dbReference type="RefSeq" id="WP_167183021.1">
    <property type="nucleotide sequence ID" value="NZ_JAAONZ010000003.1"/>
</dbReference>
<dbReference type="Proteomes" id="UP000787472">
    <property type="component" value="Unassembled WGS sequence"/>
</dbReference>
<comment type="caution">
    <text evidence="1">The sequence shown here is derived from an EMBL/GenBank/DDBJ whole genome shotgun (WGS) entry which is preliminary data.</text>
</comment>
<protein>
    <submittedName>
        <fullName evidence="1">Uncharacterized protein</fullName>
    </submittedName>
</protein>
<dbReference type="AlphaFoldDB" id="A0A9E5JUB7"/>